<dbReference type="InterPro" id="IPR032675">
    <property type="entry name" value="LRR_dom_sf"/>
</dbReference>
<evidence type="ECO:0000259" key="1">
    <source>
        <dbReference type="PROSITE" id="PS50181"/>
    </source>
</evidence>
<dbReference type="InterPro" id="IPR045627">
    <property type="entry name" value="FBXL18_LRR"/>
</dbReference>
<evidence type="ECO:0000313" key="2">
    <source>
        <dbReference type="EMBL" id="KAL2086449.1"/>
    </source>
</evidence>
<dbReference type="PANTHER" id="PTHR38926">
    <property type="entry name" value="F-BOX DOMAIN CONTAINING PROTEIN, EXPRESSED"/>
    <property type="match status" value="1"/>
</dbReference>
<dbReference type="InterPro" id="IPR036047">
    <property type="entry name" value="F-box-like_dom_sf"/>
</dbReference>
<dbReference type="Gene3D" id="3.80.10.10">
    <property type="entry name" value="Ribonuclease Inhibitor"/>
    <property type="match status" value="2"/>
</dbReference>
<dbReference type="InterPro" id="IPR001810">
    <property type="entry name" value="F-box_dom"/>
</dbReference>
<name>A0ABD1JH27_9TELE</name>
<feature type="domain" description="F-box" evidence="1">
    <location>
        <begin position="138"/>
        <end position="185"/>
    </location>
</feature>
<protein>
    <recommendedName>
        <fullName evidence="1">F-box domain-containing protein</fullName>
    </recommendedName>
</protein>
<dbReference type="Pfam" id="PF12937">
    <property type="entry name" value="F-box-like"/>
    <property type="match status" value="1"/>
</dbReference>
<evidence type="ECO:0000313" key="3">
    <source>
        <dbReference type="Proteomes" id="UP001591681"/>
    </source>
</evidence>
<sequence>MLELPASFPEEDGPVSLERDDAVCVKAGGVCVMDGGVCESEGGVCVKAGGVCESEGGVCESEGGVCVKAGGVCESEGGVCESEGGVCVKAGGVCESEGGVCESEGGVCVKAGAVCVMDGGVCDSEGGVCVKAGGVCTRVGLADCSDEVLLTILRHVPSHDLLLRVAPVCRRLHALTRDKSLISHISLSAQYTVDDDSVRCVLRSVRWAVTSLDLGGCYWLSSGTVGEAWRCAGLQRLDVSGCRVPIGRLSRVLAGTGQLRELALDVGRGLDPQVLCADARRTLSGLSALTQTLLVPSYGVLPLCPALTRLELQLEVGGACEGVELAVGQSSVPHYQNLTCLSARLGPGPANQTLLALLLAPLSVRPITRLTRLLLSAPGPAPPRPPALASLLESFGAGLAQGGGTFSTALQLPGSWLDGAALGCVLSRGCPAYVSLARGCPAPCLPDYDLRPLTGLNLSGCGGTLDSDWLRALCESCPLLRHLNLSGLHYHHGDRGGGASEETHPCSVLARLSRLQTLALSVCVLAEAPAHTHTHTLTHTHTHTHTSSLLHGLRRAPRVGVATYRPGSEVAEQAVGVACLRRMLIGCTQLRELELVGAEFCSATPRYEPANRKQAVACAWAGRVGEVAVATLGCRPSLTALTLAGWPGFQSGRGLNQLTQHCPHLTSLSLAGLGNTHTHTHALSYTHALLQALPHCQRLRDLRVEQAYFELSEAVCEALWACVCLERLCVVARNGTFSAVAVTTLMCRCTRLVMCHLLTGATLNACRSLQHTLTHR</sequence>
<reference evidence="2 3" key="1">
    <citation type="submission" date="2024-09" db="EMBL/GenBank/DDBJ databases">
        <title>A chromosome-level genome assembly of Gray's grenadier anchovy, Coilia grayii.</title>
        <authorList>
            <person name="Fu Z."/>
        </authorList>
    </citation>
    <scope>NUCLEOTIDE SEQUENCE [LARGE SCALE GENOMIC DNA]</scope>
    <source>
        <strain evidence="2">G4</strain>
        <tissue evidence="2">Muscle</tissue>
    </source>
</reference>
<dbReference type="SUPFAM" id="SSF81383">
    <property type="entry name" value="F-box domain"/>
    <property type="match status" value="1"/>
</dbReference>
<dbReference type="PROSITE" id="PS50181">
    <property type="entry name" value="FBOX"/>
    <property type="match status" value="1"/>
</dbReference>
<dbReference type="EMBL" id="JBHFQA010000015">
    <property type="protein sequence ID" value="KAL2086449.1"/>
    <property type="molecule type" value="Genomic_DNA"/>
</dbReference>
<gene>
    <name evidence="2" type="ORF">ACEWY4_017508</name>
</gene>
<accession>A0ABD1JH27</accession>
<dbReference type="Pfam" id="PF19729">
    <property type="entry name" value="LRR_FBXL18"/>
    <property type="match status" value="1"/>
</dbReference>
<proteinExistence type="predicted"/>
<comment type="caution">
    <text evidence="2">The sequence shown here is derived from an EMBL/GenBank/DDBJ whole genome shotgun (WGS) entry which is preliminary data.</text>
</comment>
<dbReference type="Proteomes" id="UP001591681">
    <property type="component" value="Unassembled WGS sequence"/>
</dbReference>
<dbReference type="AlphaFoldDB" id="A0ABD1JH27"/>
<keyword evidence="3" id="KW-1185">Reference proteome</keyword>
<dbReference type="PANTHER" id="PTHR38926:SF5">
    <property type="entry name" value="F-BOX AND LEUCINE-RICH REPEAT PROTEIN 6"/>
    <property type="match status" value="1"/>
</dbReference>
<dbReference type="SUPFAM" id="SSF52047">
    <property type="entry name" value="RNI-like"/>
    <property type="match status" value="1"/>
</dbReference>
<organism evidence="2 3">
    <name type="scientific">Coilia grayii</name>
    <name type="common">Gray's grenadier anchovy</name>
    <dbReference type="NCBI Taxonomy" id="363190"/>
    <lineage>
        <taxon>Eukaryota</taxon>
        <taxon>Metazoa</taxon>
        <taxon>Chordata</taxon>
        <taxon>Craniata</taxon>
        <taxon>Vertebrata</taxon>
        <taxon>Euteleostomi</taxon>
        <taxon>Actinopterygii</taxon>
        <taxon>Neopterygii</taxon>
        <taxon>Teleostei</taxon>
        <taxon>Clupei</taxon>
        <taxon>Clupeiformes</taxon>
        <taxon>Clupeoidei</taxon>
        <taxon>Engraulidae</taxon>
        <taxon>Coilinae</taxon>
        <taxon>Coilia</taxon>
    </lineage>
</organism>